<reference evidence="1" key="1">
    <citation type="journal article" date="2020" name="mSystems">
        <title>Genome- and Community-Level Interaction Insights into Carbon Utilization and Element Cycling Functions of Hydrothermarchaeota in Hydrothermal Sediment.</title>
        <authorList>
            <person name="Zhou Z."/>
            <person name="Liu Y."/>
            <person name="Xu W."/>
            <person name="Pan J."/>
            <person name="Luo Z.H."/>
            <person name="Li M."/>
        </authorList>
    </citation>
    <scope>NUCLEOTIDE SEQUENCE [LARGE SCALE GENOMIC DNA]</scope>
    <source>
        <strain evidence="1">SpSt-1259</strain>
    </source>
</reference>
<dbReference type="EMBL" id="DSFE01000002">
    <property type="protein sequence ID" value="HEU97234.1"/>
    <property type="molecule type" value="Genomic_DNA"/>
</dbReference>
<dbReference type="Proteomes" id="UP000885664">
    <property type="component" value="Unassembled WGS sequence"/>
</dbReference>
<protein>
    <submittedName>
        <fullName evidence="1">DUF447 family protein</fullName>
    </submittedName>
</protein>
<accession>A0A7C2YRB7</accession>
<dbReference type="AlphaFoldDB" id="A0A7C2YRB7"/>
<organism evidence="1">
    <name type="scientific">Fervidicoccus fontis</name>
    <dbReference type="NCBI Taxonomy" id="683846"/>
    <lineage>
        <taxon>Archaea</taxon>
        <taxon>Thermoproteota</taxon>
        <taxon>Thermoprotei</taxon>
        <taxon>Fervidicoccales</taxon>
        <taxon>Fervidicoccaceae</taxon>
        <taxon>Fervidicoccus</taxon>
    </lineage>
</organism>
<sequence>MKVVERGRWRKELLGSYVESLVVSKYLENMPAFLGVKLTTEDSGVAFVYKGTRLHYLMTRGLFRGENLFLNFTHSSEVLIRAFIGEEVKVNWNEFPPRIEGAHLIVRASVEKHDSGDPTKVYLKLYEEWVDESSVFPLTRVTGLVTEALVELSRLGIGDPENRERSLNFFKERLIRVSGREELLELLKKAEEEARSKWKG</sequence>
<evidence type="ECO:0000313" key="1">
    <source>
        <dbReference type="EMBL" id="HEU97234.1"/>
    </source>
</evidence>
<name>A0A7C2YRB7_9CREN</name>
<gene>
    <name evidence="1" type="ORF">ENO36_00045</name>
</gene>
<dbReference type="SUPFAM" id="SSF50475">
    <property type="entry name" value="FMN-binding split barrel"/>
    <property type="match status" value="1"/>
</dbReference>
<proteinExistence type="predicted"/>
<comment type="caution">
    <text evidence="1">The sequence shown here is derived from an EMBL/GenBank/DDBJ whole genome shotgun (WGS) entry which is preliminary data.</text>
</comment>